<dbReference type="Gene3D" id="2.10.90.10">
    <property type="entry name" value="Cystine-knot cytokines"/>
    <property type="match status" value="1"/>
</dbReference>
<dbReference type="PROSITE" id="PS00250">
    <property type="entry name" value="TGF_BETA_1"/>
    <property type="match status" value="1"/>
</dbReference>
<feature type="domain" description="TGF-beta family profile" evidence="11">
    <location>
        <begin position="247"/>
        <end position="364"/>
    </location>
</feature>
<evidence type="ECO:0000256" key="4">
    <source>
        <dbReference type="ARBA" id="ARBA00022729"/>
    </source>
</evidence>
<dbReference type="PROSITE" id="PS51362">
    <property type="entry name" value="TGF_BETA_2"/>
    <property type="match status" value="1"/>
</dbReference>
<dbReference type="InterPro" id="IPR015615">
    <property type="entry name" value="TGF-beta-rel"/>
</dbReference>
<evidence type="ECO:0000256" key="6">
    <source>
        <dbReference type="ARBA" id="ARBA00023157"/>
    </source>
</evidence>
<sequence>MIPSLRVLAVGLLLTVALGQTTQFQESVFLQFLGLDKVPSPQTVQPVPSILKKIFQVREAAATTGDSHDLCYIKDLGIRGNILRLLLDQGRFLYPKKPSQASSCLQKLLYFNLSAITDKEELTMAQLGLDLGPTTYYKLGPELELALSLVEEPHVGDWPVPPPGKMLVLQSVPWPQGVVHFNLLRVAKGWRNNPWKNLGLLLEILVKGNRDVGVNFQLDTCARLRRSLRASLLVVTLHPEQCHPSSRKRREAVPAPQAFCRNLCHRHQLFINFRDLGWHKWIIAPKGFMANYCHGECPFSLTTSLNSSNYAFMQALMRAVDPEVPQAACIPTKLSPISMLYQDNDDNVILRHYEDMVVDECGCG</sequence>
<keyword evidence="4 10" id="KW-0732">Signal</keyword>
<proteinExistence type="inferred from homology"/>
<dbReference type="GO" id="GO:0005615">
    <property type="term" value="C:extracellular space"/>
    <property type="evidence" value="ECO:0007669"/>
    <property type="project" value="TreeGrafter"/>
</dbReference>
<dbReference type="PANTHER" id="PTHR11848">
    <property type="entry name" value="TGF-BETA FAMILY"/>
    <property type="match status" value="1"/>
</dbReference>
<keyword evidence="13" id="KW-1185">Reference proteome</keyword>
<comment type="subcellular location">
    <subcellularLocation>
        <location evidence="1">Secreted</location>
    </subcellularLocation>
</comment>
<dbReference type="InterPro" id="IPR001839">
    <property type="entry name" value="TGF-b_C"/>
</dbReference>
<dbReference type="Proteomes" id="UP000475037">
    <property type="component" value="Unassembled WGS sequence"/>
</dbReference>
<feature type="non-terminal residue" evidence="12">
    <location>
        <position position="364"/>
    </location>
</feature>
<dbReference type="OrthoDB" id="5987191at2759"/>
<keyword evidence="3" id="KW-0964">Secreted</keyword>
<evidence type="ECO:0000256" key="3">
    <source>
        <dbReference type="ARBA" id="ARBA00022525"/>
    </source>
</evidence>
<accession>A0A6G1B4N6</accession>
<evidence type="ECO:0000313" key="13">
    <source>
        <dbReference type="Proteomes" id="UP000475037"/>
    </source>
</evidence>
<gene>
    <name evidence="12" type="primary">Gdf3_1</name>
    <name evidence="12" type="ORF">FOF47_R10590</name>
</gene>
<evidence type="ECO:0000256" key="2">
    <source>
        <dbReference type="ARBA" id="ARBA00006656"/>
    </source>
</evidence>
<dbReference type="GO" id="GO:0048513">
    <property type="term" value="P:animal organ development"/>
    <property type="evidence" value="ECO:0007669"/>
    <property type="project" value="UniProtKB-ARBA"/>
</dbReference>
<dbReference type="InterPro" id="IPR029034">
    <property type="entry name" value="Cystine-knot_cytokine"/>
</dbReference>
<keyword evidence="5 9" id="KW-0339">Growth factor</keyword>
<evidence type="ECO:0000256" key="7">
    <source>
        <dbReference type="ARBA" id="ARBA00023180"/>
    </source>
</evidence>
<dbReference type="CDD" id="cd13764">
    <property type="entry name" value="TGF_beta_GDF1_3_like"/>
    <property type="match status" value="1"/>
</dbReference>
<dbReference type="AlphaFoldDB" id="A0A6G1B4N6"/>
<feature type="chain" id="PRO_5026144784" description="Growth/differentiation factor 3" evidence="10">
    <location>
        <begin position="20"/>
        <end position="364"/>
    </location>
</feature>
<feature type="non-terminal residue" evidence="12">
    <location>
        <position position="1"/>
    </location>
</feature>
<protein>
    <recommendedName>
        <fullName evidence="8">Growth/differentiation factor 3</fullName>
    </recommendedName>
</protein>
<organism evidence="12 13">
    <name type="scientific">Crocuta crocuta</name>
    <name type="common">Spotted hyena</name>
    <dbReference type="NCBI Taxonomy" id="9678"/>
    <lineage>
        <taxon>Eukaryota</taxon>
        <taxon>Metazoa</taxon>
        <taxon>Chordata</taxon>
        <taxon>Craniata</taxon>
        <taxon>Vertebrata</taxon>
        <taxon>Euteleostomi</taxon>
        <taxon>Mammalia</taxon>
        <taxon>Eutheria</taxon>
        <taxon>Laurasiatheria</taxon>
        <taxon>Carnivora</taxon>
        <taxon>Feliformia</taxon>
        <taxon>Hyaenidae</taxon>
        <taxon>Crocuta</taxon>
    </lineage>
</organism>
<dbReference type="GO" id="GO:0008083">
    <property type="term" value="F:growth factor activity"/>
    <property type="evidence" value="ECO:0007669"/>
    <property type="project" value="UniProtKB-KW"/>
</dbReference>
<evidence type="ECO:0000256" key="8">
    <source>
        <dbReference type="ARBA" id="ARBA00072966"/>
    </source>
</evidence>
<evidence type="ECO:0000256" key="1">
    <source>
        <dbReference type="ARBA" id="ARBA00004613"/>
    </source>
</evidence>
<evidence type="ECO:0000256" key="9">
    <source>
        <dbReference type="RuleBase" id="RU000354"/>
    </source>
</evidence>
<keyword evidence="7" id="KW-0325">Glycoprotein</keyword>
<dbReference type="FunFam" id="2.60.120.970:FF:000020">
    <property type="entry name" value="growth/differentiation factor 3"/>
    <property type="match status" value="1"/>
</dbReference>
<dbReference type="PRINTS" id="PR00669">
    <property type="entry name" value="INHIBINA"/>
</dbReference>
<feature type="signal peptide" evidence="10">
    <location>
        <begin position="1"/>
        <end position="19"/>
    </location>
</feature>
<dbReference type="PANTHER" id="PTHR11848:SF38">
    <property type="entry name" value="GROWTH_DIFFERENTIATION FACTOR 3"/>
    <property type="match status" value="1"/>
</dbReference>
<dbReference type="FunFam" id="2.10.90.10:FF:000001">
    <property type="entry name" value="Bone morphogenetic protein 4"/>
    <property type="match status" value="1"/>
</dbReference>
<evidence type="ECO:0000259" key="11">
    <source>
        <dbReference type="PROSITE" id="PS51362"/>
    </source>
</evidence>
<dbReference type="Pfam" id="PF00019">
    <property type="entry name" value="TGF_beta"/>
    <property type="match status" value="1"/>
</dbReference>
<dbReference type="GO" id="GO:0005125">
    <property type="term" value="F:cytokine activity"/>
    <property type="evidence" value="ECO:0007669"/>
    <property type="project" value="TreeGrafter"/>
</dbReference>
<name>A0A6G1B4N6_CROCR</name>
<dbReference type="Gene3D" id="2.60.120.970">
    <property type="match status" value="1"/>
</dbReference>
<comment type="similarity">
    <text evidence="2 9">Belongs to the TGF-beta family.</text>
</comment>
<reference evidence="12 13" key="1">
    <citation type="submission" date="2019-11" db="EMBL/GenBank/DDBJ databases">
        <authorList>
            <person name="Yang C."/>
            <person name="Li F."/>
        </authorList>
    </citation>
    <scope>NUCLEOTIDE SEQUENCE [LARGE SCALE GENOMIC DNA]</scope>
    <source>
        <strain evidence="12">KB4526</strain>
        <tissue evidence="12">Muscle</tissue>
    </source>
</reference>
<dbReference type="EMBL" id="VOAJ01002526">
    <property type="protein sequence ID" value="KAF0882731.1"/>
    <property type="molecule type" value="Genomic_DNA"/>
</dbReference>
<keyword evidence="6" id="KW-1015">Disulfide bond</keyword>
<evidence type="ECO:0000313" key="12">
    <source>
        <dbReference type="EMBL" id="KAF0882731.1"/>
    </source>
</evidence>
<dbReference type="SUPFAM" id="SSF57501">
    <property type="entry name" value="Cystine-knot cytokines"/>
    <property type="match status" value="1"/>
</dbReference>
<comment type="caution">
    <text evidence="12">The sequence shown here is derived from an EMBL/GenBank/DDBJ whole genome shotgun (WGS) entry which is preliminary data.</text>
</comment>
<dbReference type="SMART" id="SM00204">
    <property type="entry name" value="TGFB"/>
    <property type="match status" value="1"/>
</dbReference>
<evidence type="ECO:0000256" key="5">
    <source>
        <dbReference type="ARBA" id="ARBA00023030"/>
    </source>
</evidence>
<dbReference type="InterPro" id="IPR017948">
    <property type="entry name" value="TGFb_CS"/>
</dbReference>
<evidence type="ECO:0000256" key="10">
    <source>
        <dbReference type="SAM" id="SignalP"/>
    </source>
</evidence>